<gene>
    <name evidence="1" type="ORF">HW555_010325</name>
</gene>
<dbReference type="Proteomes" id="UP000648187">
    <property type="component" value="Unassembled WGS sequence"/>
</dbReference>
<evidence type="ECO:0000313" key="2">
    <source>
        <dbReference type="Proteomes" id="UP000648187"/>
    </source>
</evidence>
<dbReference type="EMBL" id="JACKWZ010000253">
    <property type="protein sequence ID" value="KAF9410665.1"/>
    <property type="molecule type" value="Genomic_DNA"/>
</dbReference>
<sequence length="70" mass="8294">PVYIARVSSRASVHEHSLKHEDFRKWHDNCTQGSWLQWTRPSTRTSTKQRYQLNYNSANLRTSISAHVMH</sequence>
<reference evidence="1" key="1">
    <citation type="submission" date="2020-08" db="EMBL/GenBank/DDBJ databases">
        <title>Spodoptera exigua strain:BAW_Kor-Di-RS1 Genome sequencing and assembly.</title>
        <authorList>
            <person name="Kim J."/>
            <person name="Nam H.Y."/>
            <person name="Kwon M."/>
            <person name="Choi J.H."/>
            <person name="Cho S.R."/>
            <person name="Kim G.-H."/>
        </authorList>
    </citation>
    <scope>NUCLEOTIDE SEQUENCE</scope>
    <source>
        <strain evidence="1">BAW_Kor-Di-RS1</strain>
        <tissue evidence="1">Whole-body</tissue>
    </source>
</reference>
<evidence type="ECO:0000313" key="1">
    <source>
        <dbReference type="EMBL" id="KAF9410665.1"/>
    </source>
</evidence>
<dbReference type="AlphaFoldDB" id="A0A835L1P0"/>
<proteinExistence type="predicted"/>
<accession>A0A835L1P0</accession>
<feature type="non-terminal residue" evidence="1">
    <location>
        <position position="70"/>
    </location>
</feature>
<organism evidence="1 2">
    <name type="scientific">Spodoptera exigua</name>
    <name type="common">Beet armyworm</name>
    <name type="synonym">Noctua fulgens</name>
    <dbReference type="NCBI Taxonomy" id="7107"/>
    <lineage>
        <taxon>Eukaryota</taxon>
        <taxon>Metazoa</taxon>
        <taxon>Ecdysozoa</taxon>
        <taxon>Arthropoda</taxon>
        <taxon>Hexapoda</taxon>
        <taxon>Insecta</taxon>
        <taxon>Pterygota</taxon>
        <taxon>Neoptera</taxon>
        <taxon>Endopterygota</taxon>
        <taxon>Lepidoptera</taxon>
        <taxon>Glossata</taxon>
        <taxon>Ditrysia</taxon>
        <taxon>Noctuoidea</taxon>
        <taxon>Noctuidae</taxon>
        <taxon>Amphipyrinae</taxon>
        <taxon>Spodoptera</taxon>
    </lineage>
</organism>
<comment type="caution">
    <text evidence="1">The sequence shown here is derived from an EMBL/GenBank/DDBJ whole genome shotgun (WGS) entry which is preliminary data.</text>
</comment>
<protein>
    <submittedName>
        <fullName evidence="1">Uncharacterized protein</fullName>
    </submittedName>
</protein>
<keyword evidence="2" id="KW-1185">Reference proteome</keyword>
<name>A0A835L1P0_SPOEX</name>